<feature type="chain" id="PRO_5044548618" evidence="1">
    <location>
        <begin position="27"/>
        <end position="342"/>
    </location>
</feature>
<dbReference type="Proteomes" id="UP001219389">
    <property type="component" value="Unassembled WGS sequence"/>
</dbReference>
<reference evidence="6 7" key="1">
    <citation type="journal article" date="2019" name="Nat. Med.">
        <title>A library of human gut bacterial isolates paired with longitudinal multiomics data enables mechanistic microbiome research.</title>
        <authorList>
            <person name="Poyet M."/>
            <person name="Groussin M."/>
            <person name="Gibbons S.M."/>
            <person name="Avila-Pacheco J."/>
            <person name="Jiang X."/>
            <person name="Kearney S.M."/>
            <person name="Perrotta A.R."/>
            <person name="Berdy B."/>
            <person name="Zhao S."/>
            <person name="Lieberman T.D."/>
            <person name="Swanson P.K."/>
            <person name="Smith M."/>
            <person name="Roesemann S."/>
            <person name="Alexander J.E."/>
            <person name="Rich S.A."/>
            <person name="Livny J."/>
            <person name="Vlamakis H."/>
            <person name="Clish C."/>
            <person name="Bullock K."/>
            <person name="Deik A."/>
            <person name="Scott J."/>
            <person name="Pierce K.A."/>
            <person name="Xavier R.J."/>
            <person name="Alm E.J."/>
        </authorList>
    </citation>
    <scope>NUCLEOTIDE SEQUENCE [LARGE SCALE GENOMIC DNA]</scope>
    <source>
        <strain evidence="3 8">BIOML-A134</strain>
        <strain evidence="4 7">BIOML-A14</strain>
        <strain evidence="2 6">BIOML-A160</strain>
    </source>
</reference>
<accession>A0A139L6E0</accession>
<feature type="signal peptide" evidence="1">
    <location>
        <begin position="1"/>
        <end position="26"/>
    </location>
</feature>
<dbReference type="Proteomes" id="UP000435985">
    <property type="component" value="Unassembled WGS sequence"/>
</dbReference>
<dbReference type="AlphaFoldDB" id="A0A139L6E0"/>
<evidence type="ECO:0000313" key="2">
    <source>
        <dbReference type="EMBL" id="KAA3930190.1"/>
    </source>
</evidence>
<evidence type="ECO:0000313" key="7">
    <source>
        <dbReference type="Proteomes" id="UP000435985"/>
    </source>
</evidence>
<dbReference type="RefSeq" id="WP_004308551.1">
    <property type="nucleotide sequence ID" value="NZ_CAKJYS010000001.1"/>
</dbReference>
<organism evidence="4 7">
    <name type="scientific">Bacteroides ovatus</name>
    <dbReference type="NCBI Taxonomy" id="28116"/>
    <lineage>
        <taxon>Bacteria</taxon>
        <taxon>Pseudomonadati</taxon>
        <taxon>Bacteroidota</taxon>
        <taxon>Bacteroidia</taxon>
        <taxon>Bacteroidales</taxon>
        <taxon>Bacteroidaceae</taxon>
        <taxon>Bacteroides</taxon>
    </lineage>
</organism>
<name>A0A139L6E0_BACOV</name>
<evidence type="ECO:0000313" key="3">
    <source>
        <dbReference type="EMBL" id="KAA4088310.1"/>
    </source>
</evidence>
<reference evidence="5" key="2">
    <citation type="submission" date="2022-10" db="EMBL/GenBank/DDBJ databases">
        <title>Human gut microbiome strain richness.</title>
        <authorList>
            <person name="Chen-Liaw A."/>
        </authorList>
    </citation>
    <scope>NUCLEOTIDE SEQUENCE</scope>
    <source>
        <strain evidence="5">BSD2780120875st1_E1_BSD2780120875_150330</strain>
    </source>
</reference>
<dbReference type="Proteomes" id="UP000473905">
    <property type="component" value="Unassembled WGS sequence"/>
</dbReference>
<dbReference type="EMBL" id="JAQNZF010000015">
    <property type="protein sequence ID" value="MDC2743161.1"/>
    <property type="molecule type" value="Genomic_DNA"/>
</dbReference>
<dbReference type="STRING" id="28116.Bovatus_04500"/>
<dbReference type="EMBL" id="VWKB01000089">
    <property type="protein sequence ID" value="KAA4088310.1"/>
    <property type="molecule type" value="Genomic_DNA"/>
</dbReference>
<gene>
    <name evidence="4" type="ORF">F3B98_08430</name>
    <name evidence="3" type="ORF">F3D66_31070</name>
    <name evidence="2" type="ORF">F3F25_05140</name>
    <name evidence="5" type="ORF">PO382_13100</name>
</gene>
<evidence type="ECO:0000313" key="5">
    <source>
        <dbReference type="EMBL" id="MDC2743161.1"/>
    </source>
</evidence>
<evidence type="ECO:0000313" key="4">
    <source>
        <dbReference type="EMBL" id="KAA4665057.1"/>
    </source>
</evidence>
<dbReference type="Proteomes" id="UP000365824">
    <property type="component" value="Unassembled WGS sequence"/>
</dbReference>
<evidence type="ECO:0000256" key="1">
    <source>
        <dbReference type="SAM" id="SignalP"/>
    </source>
</evidence>
<sequence length="342" mass="38721">MKTTKSIGLFLLCIFCCINFTSCDPANNGGDDLIWDFAPIVLYISVQDAQGNDLLNPLTKGSIANQGIKAIYKGETYEKDAPLNERTRAYMAYFTGLQTGVSKDGKYYLTFGEFNGDHTFDNEKVEIDWNDGKEPSVITFSSKLTWKSKKEPVFDRKFCLNGQEIDQKQGLVITSPPSQSEQKFDIVAVEYGIDVETDEIKEKIKADLESKSPYTNGESYSISIQEKNSGTYTLLNSDGFPITKKEFAIEEAEAHGMYGITTEIAKTCRLIPPDDQIYNHIKLKLGIDGEKSSNTFNIFIGRPYNFWIYEDLTEYYKDKYPDGKVKEIVRLLKSKPNNPTKQ</sequence>
<keyword evidence="1" id="KW-0732">Signal</keyword>
<evidence type="ECO:0000313" key="6">
    <source>
        <dbReference type="Proteomes" id="UP000365824"/>
    </source>
</evidence>
<dbReference type="EMBL" id="VWLB01000006">
    <property type="protein sequence ID" value="KAA3930190.1"/>
    <property type="molecule type" value="Genomic_DNA"/>
</dbReference>
<keyword evidence="8" id="KW-1185">Reference proteome</keyword>
<proteinExistence type="predicted"/>
<dbReference type="EMBL" id="VWFO01000007">
    <property type="protein sequence ID" value="KAA4665057.1"/>
    <property type="molecule type" value="Genomic_DNA"/>
</dbReference>
<evidence type="ECO:0000313" key="8">
    <source>
        <dbReference type="Proteomes" id="UP000473905"/>
    </source>
</evidence>
<protein>
    <submittedName>
        <fullName evidence="4">Uncharacterized protein</fullName>
    </submittedName>
</protein>
<comment type="caution">
    <text evidence="4">The sequence shown here is derived from an EMBL/GenBank/DDBJ whole genome shotgun (WGS) entry which is preliminary data.</text>
</comment>